<protein>
    <submittedName>
        <fullName evidence="2">Uncharacterized protein</fullName>
    </submittedName>
</protein>
<proteinExistence type="predicted"/>
<feature type="transmembrane region" description="Helical" evidence="1">
    <location>
        <begin position="196"/>
        <end position="217"/>
    </location>
</feature>
<sequence length="346" mass="40828">MKNDINIETVLSNISYELQKLFDSAPYNTFDYLDLVQLLILYRFEEFSKRLEQHTDLLESLLTRLKYANPHFNLDEVFEAERTARKVLGVFDSQYKFADTDELDFPLNIDKDNLERSYRKINRQLFDIHKEQLRISFNNEDVLKLQSEANQLVEELRVKKYLLNQDIDDKNNSLIKKLYDEIHEEEVSIANKYRNWALGIFAIIGTILILGFLNISIQNWNHLRDSTYIHIPLGWESLIKTLMLFSLTTPAWYLARESSKHRKVAYKARMLGTELASFPLYAREFKDEDRLELRKHLADRFFGQELYNDSKADSNSDNSLEQVKLLTEANKVLAESFKMKKSVENS</sequence>
<feature type="transmembrane region" description="Helical" evidence="1">
    <location>
        <begin position="237"/>
        <end position="255"/>
    </location>
</feature>
<keyword evidence="1" id="KW-0472">Membrane</keyword>
<dbReference type="EMBL" id="CP078027">
    <property type="protein sequence ID" value="QXR19754.1"/>
    <property type="molecule type" value="Genomic_DNA"/>
</dbReference>
<accession>A0A8F6QUN7</accession>
<keyword evidence="1" id="KW-1133">Transmembrane helix</keyword>
<reference evidence="2" key="2">
    <citation type="submission" date="2021-06" db="EMBL/GenBank/DDBJ databases">
        <authorList>
            <person name="Diorio-Toth L."/>
        </authorList>
    </citation>
    <scope>NUCLEOTIDE SEQUENCE</scope>
    <source>
        <strain evidence="2">AV_175</strain>
    </source>
</reference>
<dbReference type="Proteomes" id="UP000280837">
    <property type="component" value="Chromosome"/>
</dbReference>
<gene>
    <name evidence="2" type="ORF">EGK58_002150</name>
</gene>
<dbReference type="AlphaFoldDB" id="A0A8F6QUN7"/>
<evidence type="ECO:0000313" key="2">
    <source>
        <dbReference type="EMBL" id="QXR19754.1"/>
    </source>
</evidence>
<dbReference type="RefSeq" id="WP_125279695.1">
    <property type="nucleotide sequence ID" value="NZ_CP078027.1"/>
</dbReference>
<name>A0A8F6QUN7_9GAMM</name>
<organism evidence="2">
    <name type="scientific">Acinetobacter variabilis</name>
    <dbReference type="NCBI Taxonomy" id="70346"/>
    <lineage>
        <taxon>Bacteria</taxon>
        <taxon>Pseudomonadati</taxon>
        <taxon>Pseudomonadota</taxon>
        <taxon>Gammaproteobacteria</taxon>
        <taxon>Moraxellales</taxon>
        <taxon>Moraxellaceae</taxon>
        <taxon>Acinetobacter</taxon>
    </lineage>
</organism>
<reference evidence="2" key="1">
    <citation type="journal article" date="2019" name="Nat. Commun.">
        <title>Spatiotemporal dynamics of multidrug resistant bacteria on intensive care unit surfaces.</title>
        <authorList>
            <person name="D'Souza A.W."/>
            <person name="Potter R.F."/>
            <person name="Wallace M."/>
            <person name="Shupe A."/>
            <person name="Patel S."/>
            <person name="Sun X."/>
            <person name="Gul D."/>
            <person name="Kwon J.H."/>
            <person name="Andleeb S."/>
            <person name="Burnham C.D."/>
            <person name="Dantas G."/>
        </authorList>
    </citation>
    <scope>NUCLEOTIDE SEQUENCE</scope>
    <source>
        <strain evidence="2">AV_175</strain>
    </source>
</reference>
<evidence type="ECO:0000256" key="1">
    <source>
        <dbReference type="SAM" id="Phobius"/>
    </source>
</evidence>
<keyword evidence="1" id="KW-0812">Transmembrane</keyword>